<dbReference type="RefSeq" id="WP_209490772.1">
    <property type="nucleotide sequence ID" value="NZ_JAGGLC010000002.1"/>
</dbReference>
<evidence type="ECO:0000259" key="1">
    <source>
        <dbReference type="Pfam" id="PF20576"/>
    </source>
</evidence>
<evidence type="ECO:0000313" key="3">
    <source>
        <dbReference type="Proteomes" id="UP000823736"/>
    </source>
</evidence>
<dbReference type="AlphaFoldDB" id="A0A8T4GVK1"/>
<reference evidence="2" key="1">
    <citation type="submission" date="2021-03" db="EMBL/GenBank/DDBJ databases">
        <title>Genomic Encyclopedia of Type Strains, Phase IV (KMG-IV): sequencing the most valuable type-strain genomes for metagenomic binning, comparative biology and taxonomic classification.</title>
        <authorList>
            <person name="Goeker M."/>
        </authorList>
    </citation>
    <scope>NUCLEOTIDE SEQUENCE</scope>
    <source>
        <strain evidence="2">DSM 26232</strain>
    </source>
</reference>
<name>A0A8T4GVK1_9EURY</name>
<protein>
    <recommendedName>
        <fullName evidence="1">HEWD domain-containing protein</fullName>
    </recommendedName>
</protein>
<evidence type="ECO:0000313" key="2">
    <source>
        <dbReference type="EMBL" id="MBP1986460.1"/>
    </source>
</evidence>
<dbReference type="Pfam" id="PF20576">
    <property type="entry name" value="HEWD"/>
    <property type="match status" value="1"/>
</dbReference>
<feature type="domain" description="HEWD" evidence="1">
    <location>
        <begin position="1"/>
        <end position="54"/>
    </location>
</feature>
<dbReference type="OrthoDB" id="212207at2157"/>
<dbReference type="EMBL" id="JAGGLC010000002">
    <property type="protein sequence ID" value="MBP1986460.1"/>
    <property type="molecule type" value="Genomic_DNA"/>
</dbReference>
<gene>
    <name evidence="2" type="ORF">J2753_000954</name>
</gene>
<accession>A0A8T4GVK1</accession>
<organism evidence="2 3">
    <name type="scientific">Halolamina salifodinae</name>
    <dbReference type="NCBI Taxonomy" id="1202767"/>
    <lineage>
        <taxon>Archaea</taxon>
        <taxon>Methanobacteriati</taxon>
        <taxon>Methanobacteriota</taxon>
        <taxon>Stenosarchaea group</taxon>
        <taxon>Halobacteria</taxon>
        <taxon>Halobacteriales</taxon>
        <taxon>Haloferacaceae</taxon>
    </lineage>
</organism>
<proteinExistence type="predicted"/>
<dbReference type="Proteomes" id="UP000823736">
    <property type="component" value="Unassembled WGS sequence"/>
</dbReference>
<dbReference type="InterPro" id="IPR046782">
    <property type="entry name" value="HEWD"/>
</dbReference>
<comment type="caution">
    <text evidence="2">The sequence shown here is derived from an EMBL/GenBank/DDBJ whole genome shotgun (WGS) entry which is preliminary data.</text>
</comment>
<keyword evidence="3" id="KW-1185">Reference proteome</keyword>
<sequence>MSDLLRTPERRTCERCGRVERHDDDIGGWRAERVGDIHCIHEWDIDGTFVPVTDADATSGRTALEEC</sequence>